<reference evidence="9 10" key="1">
    <citation type="submission" date="2020-04" db="EMBL/GenBank/DDBJ databases">
        <title>Description of novel Gluconacetobacter.</title>
        <authorList>
            <person name="Sombolestani A."/>
        </authorList>
    </citation>
    <scope>NUCLEOTIDE SEQUENCE [LARGE SCALE GENOMIC DNA]</scope>
    <source>
        <strain evidence="9 10">LMG 22058</strain>
    </source>
</reference>
<comment type="catalytic activity">
    <reaction evidence="5 8">
        <text>a 2'-deoxycytidine in DNA + S-adenosyl-L-methionine = a 5-methyl-2'-deoxycytidine in DNA + S-adenosyl-L-homocysteine + H(+)</text>
        <dbReference type="Rhea" id="RHEA:13681"/>
        <dbReference type="Rhea" id="RHEA-COMP:11369"/>
        <dbReference type="Rhea" id="RHEA-COMP:11370"/>
        <dbReference type="ChEBI" id="CHEBI:15378"/>
        <dbReference type="ChEBI" id="CHEBI:57856"/>
        <dbReference type="ChEBI" id="CHEBI:59789"/>
        <dbReference type="ChEBI" id="CHEBI:85452"/>
        <dbReference type="ChEBI" id="CHEBI:85454"/>
        <dbReference type="EC" id="2.1.1.37"/>
    </reaction>
</comment>
<comment type="similarity">
    <text evidence="6 7">Belongs to the class I-like SAM-binding methyltransferase superfamily. C5-methyltransferase family.</text>
</comment>
<dbReference type="PANTHER" id="PTHR10629:SF52">
    <property type="entry name" value="DNA (CYTOSINE-5)-METHYLTRANSFERASE 1"/>
    <property type="match status" value="1"/>
</dbReference>
<dbReference type="NCBIfam" id="TIGR00675">
    <property type="entry name" value="dcm"/>
    <property type="match status" value="1"/>
</dbReference>
<dbReference type="InterPro" id="IPR001525">
    <property type="entry name" value="C5_MeTfrase"/>
</dbReference>
<dbReference type="EMBL" id="JABEQP010000024">
    <property type="protein sequence ID" value="MBB2199615.1"/>
    <property type="molecule type" value="Genomic_DNA"/>
</dbReference>
<dbReference type="InterPro" id="IPR031303">
    <property type="entry name" value="C5_meth_CS"/>
</dbReference>
<evidence type="ECO:0000256" key="6">
    <source>
        <dbReference type="PROSITE-ProRule" id="PRU01016"/>
    </source>
</evidence>
<dbReference type="PANTHER" id="PTHR10629">
    <property type="entry name" value="CYTOSINE-SPECIFIC METHYLTRANSFERASE"/>
    <property type="match status" value="1"/>
</dbReference>
<gene>
    <name evidence="9" type="primary">dcm</name>
    <name evidence="9" type="ORF">HLH44_19635</name>
</gene>
<dbReference type="PROSITE" id="PS51679">
    <property type="entry name" value="SAM_MT_C5"/>
    <property type="match status" value="1"/>
</dbReference>
<dbReference type="Proteomes" id="UP000530320">
    <property type="component" value="Unassembled WGS sequence"/>
</dbReference>
<dbReference type="InterPro" id="IPR018117">
    <property type="entry name" value="C5_DNA_meth_AS"/>
</dbReference>
<dbReference type="EC" id="2.1.1.37" evidence="8"/>
<dbReference type="PROSITE" id="PS00095">
    <property type="entry name" value="C5_MTASE_2"/>
    <property type="match status" value="1"/>
</dbReference>
<evidence type="ECO:0000256" key="4">
    <source>
        <dbReference type="ARBA" id="ARBA00022747"/>
    </source>
</evidence>
<dbReference type="Pfam" id="PF00145">
    <property type="entry name" value="DNA_methylase"/>
    <property type="match status" value="1"/>
</dbReference>
<keyword evidence="3 6" id="KW-0949">S-adenosyl-L-methionine</keyword>
<evidence type="ECO:0000313" key="9">
    <source>
        <dbReference type="EMBL" id="MBB2199615.1"/>
    </source>
</evidence>
<dbReference type="InterPro" id="IPR029063">
    <property type="entry name" value="SAM-dependent_MTases_sf"/>
</dbReference>
<keyword evidence="2 6" id="KW-0808">Transferase</keyword>
<comment type="caution">
    <text evidence="9">The sequence shown here is derived from an EMBL/GenBank/DDBJ whole genome shotgun (WGS) entry which is preliminary data.</text>
</comment>
<dbReference type="GO" id="GO:0003677">
    <property type="term" value="F:DNA binding"/>
    <property type="evidence" value="ECO:0007669"/>
    <property type="project" value="TreeGrafter"/>
</dbReference>
<dbReference type="PRINTS" id="PR00105">
    <property type="entry name" value="C5METTRFRASE"/>
</dbReference>
<protein>
    <recommendedName>
        <fullName evidence="8">Cytosine-specific methyltransferase</fullName>
        <ecNumber evidence="8">2.1.1.37</ecNumber>
    </recommendedName>
</protein>
<dbReference type="GO" id="GO:0003886">
    <property type="term" value="F:DNA (cytosine-5-)-methyltransferase activity"/>
    <property type="evidence" value="ECO:0007669"/>
    <property type="project" value="UniProtKB-EC"/>
</dbReference>
<evidence type="ECO:0000256" key="5">
    <source>
        <dbReference type="ARBA" id="ARBA00047422"/>
    </source>
</evidence>
<keyword evidence="4" id="KW-0680">Restriction system</keyword>
<evidence type="ECO:0000256" key="1">
    <source>
        <dbReference type="ARBA" id="ARBA00022603"/>
    </source>
</evidence>
<evidence type="ECO:0000313" key="10">
    <source>
        <dbReference type="Proteomes" id="UP000530320"/>
    </source>
</evidence>
<sequence length="316" mass="36242">MPTAVSLFTGCGGSDAGLLDAGFDIVMANDILPYARDTYLRNLPNTDYVLSSIADIKSFPKVDLLAGCYPCQGFSQGGLRDPVKKINYLYREFDRALRLIKPKAFIVENVSGMIRNDFRHLLNNQLIRFRTAGYRVKWDVLDARHYGVPQERSRLFFVGIRSDLDVCFDFPTPCYETEGATQGLPRCPTIRDAIGDLPLWPDEEEYDRQEFHWYYLSRNRYRGWEDQSRTIVATGRHAPLHPISPKLIRLGTDEWKFENDGPARRLSYREAARLQGFQRDMVFPDTYGTQMRYRVVGNAVPPPVFAAVAKAIPNIW</sequence>
<proteinExistence type="inferred from homology"/>
<accession>A0A7W4PJ88</accession>
<dbReference type="PROSITE" id="PS00094">
    <property type="entry name" value="C5_MTASE_1"/>
    <property type="match status" value="1"/>
</dbReference>
<evidence type="ECO:0000256" key="8">
    <source>
        <dbReference type="RuleBase" id="RU000417"/>
    </source>
</evidence>
<organism evidence="9 10">
    <name type="scientific">Gluconacetobacter dulcium</name>
    <dbReference type="NCBI Taxonomy" id="2729096"/>
    <lineage>
        <taxon>Bacteria</taxon>
        <taxon>Pseudomonadati</taxon>
        <taxon>Pseudomonadota</taxon>
        <taxon>Alphaproteobacteria</taxon>
        <taxon>Acetobacterales</taxon>
        <taxon>Acetobacteraceae</taxon>
        <taxon>Gluconacetobacter</taxon>
    </lineage>
</organism>
<dbReference type="AlphaFoldDB" id="A0A7W4PJ88"/>
<keyword evidence="1 6" id="KW-0489">Methyltransferase</keyword>
<evidence type="ECO:0000256" key="3">
    <source>
        <dbReference type="ARBA" id="ARBA00022691"/>
    </source>
</evidence>
<dbReference type="GO" id="GO:0032259">
    <property type="term" value="P:methylation"/>
    <property type="evidence" value="ECO:0007669"/>
    <property type="project" value="UniProtKB-KW"/>
</dbReference>
<evidence type="ECO:0000256" key="2">
    <source>
        <dbReference type="ARBA" id="ARBA00022679"/>
    </source>
</evidence>
<dbReference type="Gene3D" id="3.90.120.10">
    <property type="entry name" value="DNA Methylase, subunit A, domain 2"/>
    <property type="match status" value="1"/>
</dbReference>
<dbReference type="SUPFAM" id="SSF53335">
    <property type="entry name" value="S-adenosyl-L-methionine-dependent methyltransferases"/>
    <property type="match status" value="1"/>
</dbReference>
<name>A0A7W4PJ88_9PROT</name>
<dbReference type="InterPro" id="IPR050390">
    <property type="entry name" value="C5-Methyltransferase"/>
</dbReference>
<dbReference type="RefSeq" id="WP_183010532.1">
    <property type="nucleotide sequence ID" value="NZ_JABEQP010000024.1"/>
</dbReference>
<dbReference type="GO" id="GO:0009307">
    <property type="term" value="P:DNA restriction-modification system"/>
    <property type="evidence" value="ECO:0007669"/>
    <property type="project" value="UniProtKB-KW"/>
</dbReference>
<feature type="active site" evidence="6">
    <location>
        <position position="71"/>
    </location>
</feature>
<dbReference type="GO" id="GO:0044027">
    <property type="term" value="P:negative regulation of gene expression via chromosomal CpG island methylation"/>
    <property type="evidence" value="ECO:0007669"/>
    <property type="project" value="TreeGrafter"/>
</dbReference>
<dbReference type="Gene3D" id="3.40.50.150">
    <property type="entry name" value="Vaccinia Virus protein VP39"/>
    <property type="match status" value="1"/>
</dbReference>
<evidence type="ECO:0000256" key="7">
    <source>
        <dbReference type="RuleBase" id="RU000416"/>
    </source>
</evidence>